<evidence type="ECO:0008006" key="15">
    <source>
        <dbReference type="Google" id="ProtNLM"/>
    </source>
</evidence>
<keyword evidence="5" id="KW-0479">Metal-binding</keyword>
<keyword evidence="8" id="KW-0175">Coiled coil</keyword>
<feature type="region of interest" description="Disordered" evidence="9">
    <location>
        <begin position="2383"/>
        <end position="2507"/>
    </location>
</feature>
<dbReference type="PROSITE" id="PS00479">
    <property type="entry name" value="ZF_DAG_PE_1"/>
    <property type="match status" value="1"/>
</dbReference>
<dbReference type="FunFam" id="2.30.29.30:FF:000021">
    <property type="entry name" value="Rho guanine nucleotide exchange factor 2"/>
    <property type="match status" value="1"/>
</dbReference>
<evidence type="ECO:0000259" key="11">
    <source>
        <dbReference type="PROSITE" id="PS50010"/>
    </source>
</evidence>
<dbReference type="InterPro" id="IPR011993">
    <property type="entry name" value="PH-like_dom_sf"/>
</dbReference>
<evidence type="ECO:0000256" key="5">
    <source>
        <dbReference type="ARBA" id="ARBA00022723"/>
    </source>
</evidence>
<evidence type="ECO:0000313" key="13">
    <source>
        <dbReference type="EMBL" id="KAG9489122.1"/>
    </source>
</evidence>
<dbReference type="InterPro" id="IPR002219">
    <property type="entry name" value="PKC_DAG/PE"/>
</dbReference>
<evidence type="ECO:0000256" key="2">
    <source>
        <dbReference type="ARBA" id="ARBA00022490"/>
    </source>
</evidence>
<dbReference type="SMART" id="SM00325">
    <property type="entry name" value="RhoGEF"/>
    <property type="match status" value="1"/>
</dbReference>
<dbReference type="PROSITE" id="PS50010">
    <property type="entry name" value="DH_2"/>
    <property type="match status" value="1"/>
</dbReference>
<dbReference type="SUPFAM" id="SSF57889">
    <property type="entry name" value="Cysteine-rich domain"/>
    <property type="match status" value="1"/>
</dbReference>
<feature type="compositionally biased region" description="Basic and acidic residues" evidence="9">
    <location>
        <begin position="1567"/>
        <end position="1588"/>
    </location>
</feature>
<dbReference type="GO" id="GO:0005737">
    <property type="term" value="C:cytoplasm"/>
    <property type="evidence" value="ECO:0007669"/>
    <property type="project" value="UniProtKB-SubCell"/>
</dbReference>
<keyword evidence="14" id="KW-1185">Reference proteome</keyword>
<dbReference type="SUPFAM" id="SSF48065">
    <property type="entry name" value="DBL homology domain (DH-domain)"/>
    <property type="match status" value="1"/>
</dbReference>
<dbReference type="GO" id="GO:0071875">
    <property type="term" value="P:adrenergic receptor signaling pathway"/>
    <property type="evidence" value="ECO:0007669"/>
    <property type="project" value="TreeGrafter"/>
</dbReference>
<dbReference type="PROSITE" id="PS50003">
    <property type="entry name" value="PH_DOMAIN"/>
    <property type="match status" value="1"/>
</dbReference>
<dbReference type="GO" id="GO:0043123">
    <property type="term" value="P:positive regulation of canonical NF-kappaB signal transduction"/>
    <property type="evidence" value="ECO:0007669"/>
    <property type="project" value="TreeGrafter"/>
</dbReference>
<dbReference type="Pfam" id="PF00130">
    <property type="entry name" value="C1_1"/>
    <property type="match status" value="1"/>
</dbReference>
<feature type="region of interest" description="Disordered" evidence="9">
    <location>
        <begin position="852"/>
        <end position="939"/>
    </location>
</feature>
<dbReference type="InterPro" id="IPR046349">
    <property type="entry name" value="C1-like_sf"/>
</dbReference>
<feature type="region of interest" description="Disordered" evidence="9">
    <location>
        <begin position="2273"/>
        <end position="2298"/>
    </location>
</feature>
<sequence>MKLNPTQAPLYGDSVLTVSLTEQSELEDDVVFYLLFAGSTLKHLASARKVDAATLETVTPGHDCCEQVKVLLFASKKGLSAIVAQEDFEFIKDEACESAQFLASSVGNQQALLFAKFFLNKSRSSPRDAAVLDKKITLAFRHLQLPSGWNVLGESPCKTDGPGQETLMHFAARLDLCALSKFLLEQPGGRTSLTIANSEGATPVTLALERGFLRLHHLLTEEDLQEIDIDTESSHVEHFGDFWVKHHYGLNVYTLTKKSQAKTHDNMENNIKELNNYIQSHPPCPFQDTSVKVQQKLMFDASHQDVGASSACNLHASIGVSQGEDEGAEPCGKADNEVETVGGGVPSCSQDVEPKEEEEGTECIVKSENASVTNQHTTSCTAEVQTADNLLSGADTNEETGMTSTGIISDLKDPCKSDIVDEEMISDSERETPEIAFAEAANQVADLNVNMGQSVSGYCTSAAGTTDTVCHAGSSEQEAMSTEALPQPTCKDNQSSNISGEASTCSVEEAGQSSNVQGIEVLDRIETRDSKNENREAASQNLTLEQFADSLVLSVVDGVLAMGSDPLNDGGLDLKNGTDVEAIANNLTASIISASLVELTVTSSVNAATTLTIRTETSDDVDQKPQEEVLLGLAVKDLVSCDCPQTHGGAELSDSAKNPTAEMLTNSCLELLQSQNLLPLSNEKEVEVIENKAISVDPPESSVEELPINLGLHITERTNAATSVLEENEQQKIKAEKQETLPSAGPTASLQKDEALPCATSNLHKDSDTPSPPDNYECLNNQKVLTVDSFLVDASTGMQEPALTANVDRGPLTWEHDEADGGLGVKQCANDTVRVEEDTVILPLIDQREHSADHVDYRGPSENGNVCEKEEPEEVGKESDGEVDGVEGNAELVKVRRPSLHPIAEETLFNGESTSDTASSEDTASSDISDSEKSSGTDEELTVDLFSQAVDCLSDDEEALALDTSVISSNGGLCMAEDRQVPVKEIAESSNVQGKEDYMQDLCGGPRILKEEDSGLDLSVNLEDTLCPSLSDTEIVSAECLDDKVDEVDIGSLQLSPRTKVINRENCCSLTPCPHPVLLDSKQTSDTKECGQFLEDSPNAKQSPPHTLKKDLASDSDLKHMPPDVLDEMIFTKLEDEQSLINAASSGSEDTSSLERNSSHGSDISLPRALTERKHRDLDGSTMAASAKTRQSEKTGASETEGEVMGHLTEVTPRTVQSRGTVRSLSPSRRHSWEPGKHKGDSADISHRSCSLEGLAGIGKIPTATQECSSGTSKLSRSPFMGEDRGSLTSLTEEEQEPDPRTDGASQHGLHQEKRSSYSGSEDTCSLDMNSSHGSDVSISRTLAERRDSNTLPASVGERDNEKSGISENEGEEMDRITEVSPHAIRSRSTIRSLSPFRRHSWEPGKHKSNNADINRRSYSLEGLAEKNPPATQESSFVTRKLAGAPYKGEDRGSLTSLTEEEQESDQRTGRSSHACERSEVRDLSYSGSLGAPRLSKSVSLTAIAHPLGEGSRSLNIGSNSLAQSISEECSNQLPPSPNQKDPEGKGTTKVSRTFSYIRNKMSSGKKTKEKDKDKTKDKEKEPSEKCKEKHKSNGHVFVTAAMMDTLTCKSCDKPFTKKPGYVCQECGLAVHRGCRDVIDSCPKIKEEKVLQPQSLGTQTVVMRNKGSQPKERPRSAIVAVDEKSLMTLGFNARRPQTALSISKSISTQNISGLGRDDNLLGSLRTLSQSTDSLHKASKVNESMESLSDEGTDLYEGQLMGEFEMDSRQLEKASWSEAVDSWFLAQQMKDVVKRQDVIYELMQTEMHHILRLKIMSDIYCQGMSAELQYDQQVIEKIFPCMEDLLNIHTLFFQRMLERKRESMAEKSEKNYVIKRIGDICTHQFSGENAERMITTYGKFCGHHKEALDYFKDLLSKDKRFQAFVKKKSSSPVVRRMGIPECLLLVTQRITKYPIILERILHYTEENEVEHQSVTYALSLVKEVLNGVNNRVKHYEMKKRLHEIYSKTDSKSIQRMKSGQMFAKEDLKRRKFVRDGPVFLRSNQTSRSKEALAVLLSDVLVFLQEKDQKYVFASLEQKSTVISLKNLIVREVAHDEKGLFLISMVGKDPELVEVLASTKEERNSWIETIKETTRTMEKDEDEGVQSESEEEKRNWDAKAKELKEQLQQKDDQIINLLEEKEKIFHTLVDIGSHEKNFCTPGRILFRANTEEAPRGESLIKSAIIEVETLQVLLNQNLWSSIVQQVPSPSDLEAGLGSVSLPRRAETFGGFDSHQLNACKSGEKDEGEDAQDLRRTESDSVLKKGVSPSIMLKRNGEHVLQTVTNLHKLLSNLQAVVLQQDTFIEHQKLRLSEKPLTRTASKPKSFTEQEKVEQLLQDMVNLEKQPTDQQVPLQQEKLTRGPSLPDGTDSLKRYSSAPKQEHLDSKPSAVSKKDTLSRTESKQKGKGHFSLLGSQSNKPVEGPPSSNRLFNLSKTKEKKEKKKKSKGNHCPNSDSVHVEGVSQEEEIFC</sequence>
<evidence type="ECO:0000259" key="12">
    <source>
        <dbReference type="PROSITE" id="PS50081"/>
    </source>
</evidence>
<dbReference type="PANTHER" id="PTHR13944:SF18">
    <property type="entry name" value="A-KINASE ANCHOR PROTEIN 13"/>
    <property type="match status" value="1"/>
</dbReference>
<feature type="compositionally biased region" description="Basic and acidic residues" evidence="9">
    <location>
        <begin position="1108"/>
        <end position="1121"/>
    </location>
</feature>
<dbReference type="PROSITE" id="PS50081">
    <property type="entry name" value="ZF_DAG_PE_2"/>
    <property type="match status" value="1"/>
</dbReference>
<keyword evidence="7" id="KW-0862">Zinc</keyword>
<feature type="compositionally biased region" description="Polar residues" evidence="9">
    <location>
        <begin position="1212"/>
        <end position="1227"/>
    </location>
</feature>
<feature type="compositionally biased region" description="Basic and acidic residues" evidence="9">
    <location>
        <begin position="1231"/>
        <end position="1245"/>
    </location>
</feature>
<evidence type="ECO:0000256" key="6">
    <source>
        <dbReference type="ARBA" id="ARBA00022771"/>
    </source>
</evidence>
<dbReference type="FunFam" id="1.20.900.10:FF:000004">
    <property type="entry name" value="Rho guanine nucleotide exchange factor 2"/>
    <property type="match status" value="1"/>
</dbReference>
<dbReference type="Pfam" id="PF17838">
    <property type="entry name" value="PH_16"/>
    <property type="match status" value="1"/>
</dbReference>
<feature type="region of interest" description="Disordered" evidence="9">
    <location>
        <begin position="1263"/>
        <end position="1482"/>
    </location>
</feature>
<keyword evidence="2" id="KW-0963">Cytoplasm</keyword>
<dbReference type="GO" id="GO:0005078">
    <property type="term" value="F:MAP-kinase scaffold activity"/>
    <property type="evidence" value="ECO:0007669"/>
    <property type="project" value="TreeGrafter"/>
</dbReference>
<feature type="domain" description="PH" evidence="10">
    <location>
        <begin position="2030"/>
        <end position="2133"/>
    </location>
</feature>
<dbReference type="SMART" id="SM00233">
    <property type="entry name" value="PH"/>
    <property type="match status" value="1"/>
</dbReference>
<feature type="compositionally biased region" description="Basic and acidic residues" evidence="9">
    <location>
        <begin position="1465"/>
        <end position="1482"/>
    </location>
</feature>
<keyword evidence="3" id="KW-0597">Phosphoprotein</keyword>
<reference evidence="13" key="1">
    <citation type="thesis" date="2020" institute="ProQuest LLC" country="789 East Eisenhower Parkway, Ann Arbor, MI, USA">
        <title>Comparative Genomics and Chromosome Evolution.</title>
        <authorList>
            <person name="Mudd A.B."/>
        </authorList>
    </citation>
    <scope>NUCLEOTIDE SEQUENCE</scope>
    <source>
        <strain evidence="13">HN-11 Male</strain>
        <tissue evidence="13">Kidney and liver</tissue>
    </source>
</reference>
<dbReference type="InterPro" id="IPR051632">
    <property type="entry name" value="Rho_GEF"/>
</dbReference>
<feature type="region of interest" description="Disordered" evidence="9">
    <location>
        <begin position="1143"/>
        <end position="1245"/>
    </location>
</feature>
<dbReference type="GO" id="GO:0015629">
    <property type="term" value="C:actin cytoskeleton"/>
    <property type="evidence" value="ECO:0007669"/>
    <property type="project" value="TreeGrafter"/>
</dbReference>
<evidence type="ECO:0000256" key="3">
    <source>
        <dbReference type="ARBA" id="ARBA00022553"/>
    </source>
</evidence>
<dbReference type="InterPro" id="IPR041020">
    <property type="entry name" value="PH_16"/>
</dbReference>
<feature type="domain" description="Phorbol-ester/DAG-type" evidence="12">
    <location>
        <begin position="1595"/>
        <end position="1642"/>
    </location>
</feature>
<organism evidence="13 14">
    <name type="scientific">Eleutherodactylus coqui</name>
    <name type="common">Puerto Rican coqui</name>
    <dbReference type="NCBI Taxonomy" id="57060"/>
    <lineage>
        <taxon>Eukaryota</taxon>
        <taxon>Metazoa</taxon>
        <taxon>Chordata</taxon>
        <taxon>Craniata</taxon>
        <taxon>Vertebrata</taxon>
        <taxon>Euteleostomi</taxon>
        <taxon>Amphibia</taxon>
        <taxon>Batrachia</taxon>
        <taxon>Anura</taxon>
        <taxon>Neobatrachia</taxon>
        <taxon>Hyloidea</taxon>
        <taxon>Eleutherodactylidae</taxon>
        <taxon>Eleutherodactylinae</taxon>
        <taxon>Eleutherodactylus</taxon>
        <taxon>Eleutherodactylus</taxon>
    </lineage>
</organism>
<dbReference type="InterPro" id="IPR000219">
    <property type="entry name" value="DH_dom"/>
</dbReference>
<feature type="compositionally biased region" description="Basic and acidic residues" evidence="9">
    <location>
        <begin position="2289"/>
        <end position="2298"/>
    </location>
</feature>
<dbReference type="InterPro" id="IPR001849">
    <property type="entry name" value="PH_domain"/>
</dbReference>
<dbReference type="Proteomes" id="UP000770717">
    <property type="component" value="Unassembled WGS sequence"/>
</dbReference>
<evidence type="ECO:0000256" key="9">
    <source>
        <dbReference type="SAM" id="MobiDB-lite"/>
    </source>
</evidence>
<feature type="compositionally biased region" description="Polar residues" evidence="9">
    <location>
        <begin position="1549"/>
        <end position="1565"/>
    </location>
</feature>
<dbReference type="Gene3D" id="1.20.900.10">
    <property type="entry name" value="Dbl homology (DH) domain"/>
    <property type="match status" value="1"/>
</dbReference>
<dbReference type="Gene3D" id="3.30.60.20">
    <property type="match status" value="1"/>
</dbReference>
<keyword evidence="4" id="KW-0344">Guanine-nucleotide releasing factor</keyword>
<dbReference type="GO" id="GO:0005085">
    <property type="term" value="F:guanyl-nucleotide exchange factor activity"/>
    <property type="evidence" value="ECO:0007669"/>
    <property type="project" value="UniProtKB-KW"/>
</dbReference>
<evidence type="ECO:0000256" key="1">
    <source>
        <dbReference type="ARBA" id="ARBA00004496"/>
    </source>
</evidence>
<feature type="compositionally biased region" description="Low complexity" evidence="9">
    <location>
        <begin position="912"/>
        <end position="928"/>
    </location>
</feature>
<dbReference type="GO" id="GO:0035023">
    <property type="term" value="P:regulation of Rho protein signal transduction"/>
    <property type="evidence" value="ECO:0007669"/>
    <property type="project" value="TreeGrafter"/>
</dbReference>
<gene>
    <name evidence="13" type="ORF">GDO78_005230</name>
</gene>
<dbReference type="Gene3D" id="2.30.29.30">
    <property type="entry name" value="Pleckstrin-homology domain (PH domain)/Phosphotyrosine-binding domain (PTB)"/>
    <property type="match status" value="1"/>
</dbReference>
<feature type="compositionally biased region" description="Polar residues" evidence="9">
    <location>
        <begin position="1263"/>
        <end position="1276"/>
    </location>
</feature>
<feature type="region of interest" description="Disordered" evidence="9">
    <location>
        <begin position="474"/>
        <end position="497"/>
    </location>
</feature>
<name>A0A8J6FJN7_ELECQ</name>
<dbReference type="OrthoDB" id="28045at2759"/>
<dbReference type="GO" id="GO:0016020">
    <property type="term" value="C:membrane"/>
    <property type="evidence" value="ECO:0007669"/>
    <property type="project" value="TreeGrafter"/>
</dbReference>
<comment type="subcellular location">
    <subcellularLocation>
        <location evidence="1">Cytoplasm</location>
    </subcellularLocation>
</comment>
<protein>
    <recommendedName>
        <fullName evidence="15">A-kinase anchor protein 13</fullName>
    </recommendedName>
</protein>
<dbReference type="Pfam" id="PF00621">
    <property type="entry name" value="RhoGEF"/>
    <property type="match status" value="1"/>
</dbReference>
<dbReference type="InterPro" id="IPR035899">
    <property type="entry name" value="DBL_dom_sf"/>
</dbReference>
<feature type="compositionally biased region" description="Polar residues" evidence="9">
    <location>
        <begin position="1317"/>
        <end position="1341"/>
    </location>
</feature>
<feature type="region of interest" description="Disordered" evidence="9">
    <location>
        <begin position="1089"/>
        <end position="1121"/>
    </location>
</feature>
<feature type="compositionally biased region" description="Basic and acidic residues" evidence="9">
    <location>
        <begin position="2417"/>
        <end position="2441"/>
    </location>
</feature>
<accession>A0A8J6FJN7</accession>
<feature type="compositionally biased region" description="Acidic residues" evidence="9">
    <location>
        <begin position="2137"/>
        <end position="2148"/>
    </location>
</feature>
<evidence type="ECO:0000259" key="10">
    <source>
        <dbReference type="PROSITE" id="PS50003"/>
    </source>
</evidence>
<dbReference type="EMBL" id="WNTK01000002">
    <property type="protein sequence ID" value="KAG9489122.1"/>
    <property type="molecule type" value="Genomic_DNA"/>
</dbReference>
<feature type="region of interest" description="Disordered" evidence="9">
    <location>
        <begin position="1527"/>
        <end position="1591"/>
    </location>
</feature>
<feature type="compositionally biased region" description="Polar residues" evidence="9">
    <location>
        <begin position="1143"/>
        <end position="1162"/>
    </location>
</feature>
<feature type="region of interest" description="Disordered" evidence="9">
    <location>
        <begin position="2132"/>
        <end position="2152"/>
    </location>
</feature>
<dbReference type="GO" id="GO:0008270">
    <property type="term" value="F:zinc ion binding"/>
    <property type="evidence" value="ECO:0007669"/>
    <property type="project" value="UniProtKB-KW"/>
</dbReference>
<evidence type="ECO:0000256" key="4">
    <source>
        <dbReference type="ARBA" id="ARBA00022658"/>
    </source>
</evidence>
<evidence type="ECO:0000256" key="7">
    <source>
        <dbReference type="ARBA" id="ARBA00022833"/>
    </source>
</evidence>
<comment type="caution">
    <text evidence="13">The sequence shown here is derived from an EMBL/GenBank/DDBJ whole genome shotgun (WGS) entry which is preliminary data.</text>
</comment>
<proteinExistence type="predicted"/>
<feature type="region of interest" description="Disordered" evidence="9">
    <location>
        <begin position="322"/>
        <end position="360"/>
    </location>
</feature>
<dbReference type="SUPFAM" id="SSF50729">
    <property type="entry name" value="PH domain-like"/>
    <property type="match status" value="1"/>
</dbReference>
<feature type="compositionally biased region" description="Basic and acidic residues" evidence="9">
    <location>
        <begin position="1170"/>
        <end position="1179"/>
    </location>
</feature>
<evidence type="ECO:0000256" key="8">
    <source>
        <dbReference type="ARBA" id="ARBA00023054"/>
    </source>
</evidence>
<feature type="compositionally biased region" description="Basic and acidic residues" evidence="9">
    <location>
        <begin position="729"/>
        <end position="739"/>
    </location>
</feature>
<keyword evidence="6" id="KW-0863">Zinc-finger</keyword>
<feature type="domain" description="DH" evidence="11">
    <location>
        <begin position="1793"/>
        <end position="1990"/>
    </location>
</feature>
<feature type="region of interest" description="Disordered" evidence="9">
    <location>
        <begin position="726"/>
        <end position="753"/>
    </location>
</feature>
<evidence type="ECO:0000313" key="14">
    <source>
        <dbReference type="Proteomes" id="UP000770717"/>
    </source>
</evidence>
<dbReference type="PANTHER" id="PTHR13944">
    <property type="entry name" value="AGAP007712-PA"/>
    <property type="match status" value="1"/>
</dbReference>
<feature type="compositionally biased region" description="Polar residues" evidence="9">
    <location>
        <begin position="2450"/>
        <end position="2470"/>
    </location>
</feature>
<dbReference type="CDD" id="cd00160">
    <property type="entry name" value="RhoGEF"/>
    <property type="match status" value="1"/>
</dbReference>